<dbReference type="SMART" id="SM00642">
    <property type="entry name" value="Aamy"/>
    <property type="match status" value="1"/>
</dbReference>
<dbReference type="PANTHER" id="PTHR10357:SF219">
    <property type="entry name" value="MALTOSE ALPHA-D-GLUCOSYLTRANSFERASE"/>
    <property type="match status" value="1"/>
</dbReference>
<proteinExistence type="predicted"/>
<dbReference type="PANTHER" id="PTHR10357">
    <property type="entry name" value="ALPHA-AMYLASE FAMILY MEMBER"/>
    <property type="match status" value="1"/>
</dbReference>
<protein>
    <submittedName>
        <fullName evidence="2">Alpha-amylase family protein</fullName>
    </submittedName>
</protein>
<dbReference type="Gene3D" id="3.90.400.10">
    <property type="entry name" value="Oligo-1,6-glucosidase, Domain 2"/>
    <property type="match status" value="1"/>
</dbReference>
<dbReference type="CDD" id="cd11334">
    <property type="entry name" value="AmyAc_TreS"/>
    <property type="match status" value="1"/>
</dbReference>
<gene>
    <name evidence="2" type="ORF">MHL29_09210</name>
</gene>
<dbReference type="Gene3D" id="2.60.40.1180">
    <property type="entry name" value="Golgi alpha-mannosidase II"/>
    <property type="match status" value="1"/>
</dbReference>
<evidence type="ECO:0000313" key="3">
    <source>
        <dbReference type="Proteomes" id="UP001521931"/>
    </source>
</evidence>
<dbReference type="InterPro" id="IPR013780">
    <property type="entry name" value="Glyco_hydro_b"/>
</dbReference>
<dbReference type="SUPFAM" id="SSF51011">
    <property type="entry name" value="Glycosyl hydrolase domain"/>
    <property type="match status" value="1"/>
</dbReference>
<accession>A0ABS9Q2F7</accession>
<dbReference type="InterPro" id="IPR017853">
    <property type="entry name" value="GH"/>
</dbReference>
<dbReference type="EMBL" id="JAKRCV010000024">
    <property type="protein sequence ID" value="MCG7322064.1"/>
    <property type="molecule type" value="Genomic_DNA"/>
</dbReference>
<dbReference type="RefSeq" id="WP_239264075.1">
    <property type="nucleotide sequence ID" value="NZ_JAKRCV010000024.1"/>
</dbReference>
<dbReference type="InterPro" id="IPR045857">
    <property type="entry name" value="O16G_dom_2"/>
</dbReference>
<dbReference type="InterPro" id="IPR054049">
    <property type="entry name" value="SupH-like_C"/>
</dbReference>
<sequence>MRITETGDLWWKNAVIYSLDVETYNDGNGDGIGDFAGLAGRIDYLAELGVTCLWLMPFFPSPDLDDGYDITDFYNVDPRLGSLGDFVEVTRTAHDRGMRVIIDLVINHTSDQHPWFKQSRKSTDNPYRDWYVWRSDTPPDTSDKVVFPDQEDSIWEKDDKTGEWYLHNFYKHQPDLNIANPKVRDEIFKIIGFWAQLGVDGFRIDAVPFIFSTEGNTPEEIEAFGDPHDFLRDIRAMVGRRTGDGIILGEVNIPYTDQYTFFGEEHGDGLTMQFDFIGMQAAYLSLARQDPAPLVKALGQRPQLSHGTQWANFLRNHDELTLDKLTDKERQEVFDAFGPEPEMQVYGRGLKRRLPSMMGGDPRRIRMAYSLLFSLPGTPSLFYGEEIGMGEVLSEEGRMAVRTPMQWTPEPSAGFSTAGVRKLVAPLPSDGYSPEHVNVADQRSDPDSQYAFVRDLIFRYRQHPELGWGQHEVIEQPHTAVLALRCRHEENSVITLHNFSPDGVTVAFSLDEEPGTVLVDVFTGEECRLDDEGRIEVVLDGYGYRWYRVHGPDDRRLY</sequence>
<feature type="domain" description="Glycosyl hydrolase family 13 catalytic" evidence="1">
    <location>
        <begin position="18"/>
        <end position="421"/>
    </location>
</feature>
<dbReference type="Pfam" id="PF22157">
    <property type="entry name" value="SupH-like_C"/>
    <property type="match status" value="1"/>
</dbReference>
<reference evidence="2 3" key="1">
    <citation type="submission" date="2022-02" db="EMBL/GenBank/DDBJ databases">
        <title>Uncovering new skin microbiome diversity through culturing and metagenomics.</title>
        <authorList>
            <person name="Conlan S."/>
            <person name="Deming C."/>
            <person name="Nisc Comparative Sequencing Program N."/>
            <person name="Segre J.A."/>
        </authorList>
    </citation>
    <scope>NUCLEOTIDE SEQUENCE [LARGE SCALE GENOMIC DNA]</scope>
    <source>
        <strain evidence="2 3">ACRQZ</strain>
    </source>
</reference>
<dbReference type="InterPro" id="IPR006047">
    <property type="entry name" value="GH13_cat_dom"/>
</dbReference>
<evidence type="ECO:0000259" key="1">
    <source>
        <dbReference type="SMART" id="SM00642"/>
    </source>
</evidence>
<dbReference type="Pfam" id="PF00128">
    <property type="entry name" value="Alpha-amylase"/>
    <property type="match status" value="2"/>
</dbReference>
<comment type="caution">
    <text evidence="2">The sequence shown here is derived from an EMBL/GenBank/DDBJ whole genome shotgun (WGS) entry which is preliminary data.</text>
</comment>
<dbReference type="Proteomes" id="UP001521931">
    <property type="component" value="Unassembled WGS sequence"/>
</dbReference>
<evidence type="ECO:0000313" key="2">
    <source>
        <dbReference type="EMBL" id="MCG7322064.1"/>
    </source>
</evidence>
<organism evidence="2 3">
    <name type="scientific">Arsenicicoccus bolidensis</name>
    <dbReference type="NCBI Taxonomy" id="229480"/>
    <lineage>
        <taxon>Bacteria</taxon>
        <taxon>Bacillati</taxon>
        <taxon>Actinomycetota</taxon>
        <taxon>Actinomycetes</taxon>
        <taxon>Micrococcales</taxon>
        <taxon>Intrasporangiaceae</taxon>
        <taxon>Arsenicicoccus</taxon>
    </lineage>
</organism>
<keyword evidence="3" id="KW-1185">Reference proteome</keyword>
<dbReference type="Gene3D" id="3.20.20.80">
    <property type="entry name" value="Glycosidases"/>
    <property type="match status" value="1"/>
</dbReference>
<dbReference type="SUPFAM" id="SSF51445">
    <property type="entry name" value="(Trans)glycosidases"/>
    <property type="match status" value="1"/>
</dbReference>
<name>A0ABS9Q2F7_9MICO</name>